<sequence length="84" mass="9100">MIRQPSTRELLARSRPIAGVLACWFVVTLIGGFGLRNVGYGRPGSLLFTLSRLVTEAAAGFAIATIVLYVLWQGLALGRDVHDE</sequence>
<evidence type="ECO:0000313" key="2">
    <source>
        <dbReference type="EMBL" id="GAD52917.1"/>
    </source>
</evidence>
<feature type="transmembrane region" description="Helical" evidence="1">
    <location>
        <begin position="12"/>
        <end position="33"/>
    </location>
</feature>
<gene>
    <name evidence="2" type="ORF">MBEHAL_1677</name>
</gene>
<evidence type="ECO:0000313" key="3">
    <source>
        <dbReference type="Proteomes" id="UP000016986"/>
    </source>
</evidence>
<proteinExistence type="predicted"/>
<accession>U2YVX3</accession>
<organism evidence="2 3">
    <name type="scientific">Halarchaeum acidiphilum MH1-52-1</name>
    <dbReference type="NCBI Taxonomy" id="1261545"/>
    <lineage>
        <taxon>Archaea</taxon>
        <taxon>Methanobacteriati</taxon>
        <taxon>Methanobacteriota</taxon>
        <taxon>Stenosarchaea group</taxon>
        <taxon>Halobacteria</taxon>
        <taxon>Halobacteriales</taxon>
        <taxon>Halobacteriaceae</taxon>
    </lineage>
</organism>
<keyword evidence="1" id="KW-0812">Transmembrane</keyword>
<dbReference type="AlphaFoldDB" id="U2YVX3"/>
<feature type="transmembrane region" description="Helical" evidence="1">
    <location>
        <begin position="53"/>
        <end position="72"/>
    </location>
</feature>
<dbReference type="EMBL" id="BATA01000039">
    <property type="protein sequence ID" value="GAD52917.1"/>
    <property type="molecule type" value="Genomic_DNA"/>
</dbReference>
<dbReference type="Proteomes" id="UP000016986">
    <property type="component" value="Unassembled WGS sequence"/>
</dbReference>
<keyword evidence="3" id="KW-1185">Reference proteome</keyword>
<dbReference type="RefSeq" id="WP_020221616.1">
    <property type="nucleotide sequence ID" value="NZ_BANO01000079.1"/>
</dbReference>
<protein>
    <submittedName>
        <fullName evidence="2">Uncharacterized protein</fullName>
    </submittedName>
</protein>
<evidence type="ECO:0000256" key="1">
    <source>
        <dbReference type="SAM" id="Phobius"/>
    </source>
</evidence>
<comment type="caution">
    <text evidence="2">The sequence shown here is derived from an EMBL/GenBank/DDBJ whole genome shotgun (WGS) entry which is preliminary data.</text>
</comment>
<keyword evidence="1" id="KW-1133">Transmembrane helix</keyword>
<name>U2YVX3_9EURY</name>
<keyword evidence="1" id="KW-0472">Membrane</keyword>
<reference evidence="2 3" key="1">
    <citation type="submission" date="2013-09" db="EMBL/GenBank/DDBJ databases">
        <title>Whole genome sequencing of Halarchaeum acidiphilum strain MH1-52-1.</title>
        <authorList>
            <person name="Shimane Y."/>
            <person name="Minegishi H."/>
            <person name="Nishi S."/>
            <person name="Echigo A."/>
            <person name="Shuto A."/>
            <person name="Konishi M."/>
            <person name="Ito T."/>
            <person name="Ohkuma M."/>
            <person name="Ohta Y."/>
            <person name="Nagano Y."/>
            <person name="Tsubouchi T."/>
            <person name="Mori K."/>
            <person name="Usui K."/>
            <person name="Kamekura M."/>
            <person name="Usami R."/>
            <person name="Takaki Y."/>
            <person name="Hatada Y."/>
        </authorList>
    </citation>
    <scope>NUCLEOTIDE SEQUENCE [LARGE SCALE GENOMIC DNA]</scope>
    <source>
        <strain evidence="2 3">JCM 16109</strain>
    </source>
</reference>